<name>A0AAD5YLB5_9APHY</name>
<evidence type="ECO:0000256" key="6">
    <source>
        <dbReference type="SAM" id="SignalP"/>
    </source>
</evidence>
<feature type="compositionally biased region" description="Polar residues" evidence="4">
    <location>
        <begin position="565"/>
        <end position="574"/>
    </location>
</feature>
<dbReference type="GO" id="GO:0004190">
    <property type="term" value="F:aspartic-type endopeptidase activity"/>
    <property type="evidence" value="ECO:0007669"/>
    <property type="project" value="UniProtKB-KW"/>
</dbReference>
<evidence type="ECO:0000313" key="8">
    <source>
        <dbReference type="EMBL" id="KAJ3488094.1"/>
    </source>
</evidence>
<feature type="transmembrane region" description="Helical" evidence="5">
    <location>
        <begin position="446"/>
        <end position="468"/>
    </location>
</feature>
<feature type="domain" description="Peptidase A1" evidence="7">
    <location>
        <begin position="57"/>
        <end position="372"/>
    </location>
</feature>
<keyword evidence="2 3" id="KW-0064">Aspartyl protease</keyword>
<evidence type="ECO:0000256" key="2">
    <source>
        <dbReference type="ARBA" id="ARBA00022750"/>
    </source>
</evidence>
<gene>
    <name evidence="8" type="ORF">NLI96_g3087</name>
</gene>
<dbReference type="Proteomes" id="UP001212997">
    <property type="component" value="Unassembled WGS sequence"/>
</dbReference>
<dbReference type="InterPro" id="IPR034164">
    <property type="entry name" value="Pepsin-like_dom"/>
</dbReference>
<evidence type="ECO:0000256" key="3">
    <source>
        <dbReference type="RuleBase" id="RU000454"/>
    </source>
</evidence>
<protein>
    <recommendedName>
        <fullName evidence="7">Peptidase A1 domain-containing protein</fullName>
    </recommendedName>
</protein>
<evidence type="ECO:0000313" key="9">
    <source>
        <dbReference type="Proteomes" id="UP001212997"/>
    </source>
</evidence>
<dbReference type="Gene3D" id="2.40.70.10">
    <property type="entry name" value="Acid Proteases"/>
    <property type="match status" value="2"/>
</dbReference>
<dbReference type="GO" id="GO:0006508">
    <property type="term" value="P:proteolysis"/>
    <property type="evidence" value="ECO:0007669"/>
    <property type="project" value="UniProtKB-KW"/>
</dbReference>
<dbReference type="Pfam" id="PF00026">
    <property type="entry name" value="Asp"/>
    <property type="match status" value="1"/>
</dbReference>
<dbReference type="InterPro" id="IPR033121">
    <property type="entry name" value="PEPTIDASE_A1"/>
</dbReference>
<evidence type="ECO:0000256" key="1">
    <source>
        <dbReference type="ARBA" id="ARBA00007447"/>
    </source>
</evidence>
<organism evidence="8 9">
    <name type="scientific">Meripilus lineatus</name>
    <dbReference type="NCBI Taxonomy" id="2056292"/>
    <lineage>
        <taxon>Eukaryota</taxon>
        <taxon>Fungi</taxon>
        <taxon>Dikarya</taxon>
        <taxon>Basidiomycota</taxon>
        <taxon>Agaricomycotina</taxon>
        <taxon>Agaricomycetes</taxon>
        <taxon>Polyporales</taxon>
        <taxon>Meripilaceae</taxon>
        <taxon>Meripilus</taxon>
    </lineage>
</organism>
<comment type="caution">
    <text evidence="8">The sequence shown here is derived from an EMBL/GenBank/DDBJ whole genome shotgun (WGS) entry which is preliminary data.</text>
</comment>
<keyword evidence="5" id="KW-1133">Transmembrane helix</keyword>
<keyword evidence="3" id="KW-0378">Hydrolase</keyword>
<dbReference type="SUPFAM" id="SSF50630">
    <property type="entry name" value="Acid proteases"/>
    <property type="match status" value="1"/>
</dbReference>
<dbReference type="InterPro" id="IPR001969">
    <property type="entry name" value="Aspartic_peptidase_AS"/>
</dbReference>
<comment type="similarity">
    <text evidence="1 3">Belongs to the peptidase A1 family.</text>
</comment>
<dbReference type="PANTHER" id="PTHR47966">
    <property type="entry name" value="BETA-SITE APP-CLEAVING ENZYME, ISOFORM A-RELATED"/>
    <property type="match status" value="1"/>
</dbReference>
<keyword evidence="9" id="KW-1185">Reference proteome</keyword>
<dbReference type="CDD" id="cd05471">
    <property type="entry name" value="pepsin_like"/>
    <property type="match status" value="1"/>
</dbReference>
<keyword evidence="3" id="KW-0645">Protease</keyword>
<dbReference type="InterPro" id="IPR021109">
    <property type="entry name" value="Peptidase_aspartic_dom_sf"/>
</dbReference>
<keyword evidence="6" id="KW-0732">Signal</keyword>
<feature type="compositionally biased region" description="Low complexity" evidence="4">
    <location>
        <begin position="523"/>
        <end position="535"/>
    </location>
</feature>
<dbReference type="PANTHER" id="PTHR47966:SF57">
    <property type="entry name" value="PEPTIDASE A1 DOMAIN-CONTAINING PROTEIN"/>
    <property type="match status" value="1"/>
</dbReference>
<feature type="signal peptide" evidence="6">
    <location>
        <begin position="1"/>
        <end position="21"/>
    </location>
</feature>
<dbReference type="PRINTS" id="PR00792">
    <property type="entry name" value="PEPSIN"/>
</dbReference>
<dbReference type="InterPro" id="IPR001461">
    <property type="entry name" value="Aspartic_peptidase_A1"/>
</dbReference>
<dbReference type="PROSITE" id="PS00141">
    <property type="entry name" value="ASP_PROTEASE"/>
    <property type="match status" value="1"/>
</dbReference>
<feature type="region of interest" description="Disordered" evidence="4">
    <location>
        <begin position="469"/>
        <end position="574"/>
    </location>
</feature>
<feature type="compositionally biased region" description="Basic and acidic residues" evidence="4">
    <location>
        <begin position="483"/>
        <end position="506"/>
    </location>
</feature>
<dbReference type="AlphaFoldDB" id="A0AAD5YLB5"/>
<evidence type="ECO:0000256" key="5">
    <source>
        <dbReference type="SAM" id="Phobius"/>
    </source>
</evidence>
<dbReference type="PROSITE" id="PS51767">
    <property type="entry name" value="PEPTIDASE_A1"/>
    <property type="match status" value="1"/>
</dbReference>
<keyword evidence="5" id="KW-0812">Transmembrane</keyword>
<accession>A0AAD5YLB5</accession>
<dbReference type="EMBL" id="JANAWD010000074">
    <property type="protein sequence ID" value="KAJ3488094.1"/>
    <property type="molecule type" value="Genomic_DNA"/>
</dbReference>
<reference evidence="8" key="1">
    <citation type="submission" date="2022-07" db="EMBL/GenBank/DDBJ databases">
        <title>Genome Sequence of Physisporinus lineatus.</title>
        <authorList>
            <person name="Buettner E."/>
        </authorList>
    </citation>
    <scope>NUCLEOTIDE SEQUENCE</scope>
    <source>
        <strain evidence="8">VT162</strain>
    </source>
</reference>
<evidence type="ECO:0000256" key="4">
    <source>
        <dbReference type="SAM" id="MobiDB-lite"/>
    </source>
</evidence>
<feature type="chain" id="PRO_5042286120" description="Peptidase A1 domain-containing protein" evidence="6">
    <location>
        <begin position="22"/>
        <end position="574"/>
    </location>
</feature>
<proteinExistence type="inferred from homology"/>
<keyword evidence="5" id="KW-0472">Membrane</keyword>
<sequence length="574" mass="61985">MIPFRLSLVSVLSFTLATVAALRFPLRREEPNTHYDTNGDVYDFGVVNGGGDPLTVYVATLYAEDRPFKVILDTGSSDLWLDTAGIPFNRSQDTGKEATTVYVDRTVAGGPIWVTDMKFGNLKVTKQAFTSSPNSNATTPASQGLLGLGFPALSKIVTSLNNTSYGSDPLLLNIFRSNLTIPNFFTVFLNRTGIGAGDGGIFTIGEVEPEYRAVLDAPKLLTLPYAWVTAVSGLRVDGKLYTGHGITGFSQGQSKTLALLDTGDSTVRAPPYYVDLLYKNLPGARLSNKEDGTYTIPCDTKLNVSVSLNGTDYPINPLDLITVASNEDGKTICQNLWIYNSNSEDSDWTLGGPFLRNVYSLFSFGDSRTEIINPHMQVLGVTNHSKAWAEFEEVMQARIKEHDKLFGPGSNNASTSIDPKLALNAASSTTEHSTDRDYTALLRNSYIIIGLLTGTVVLLVVSLVSNVCSKGESSGRGRYKAVGRKEKGVRGLDKHPVQVKMGDRLQARKTQPQARIPPSLLQSTTSEPEPPSSSEQNFSIGGGGVHDRGGGEADPESPGGERVNKTQPWALQVS</sequence>
<evidence type="ECO:0000259" key="7">
    <source>
        <dbReference type="PROSITE" id="PS51767"/>
    </source>
</evidence>